<name>A0A371FJL8_MUCPR</name>
<dbReference type="PANTHER" id="PTHR31731">
    <property type="match status" value="1"/>
</dbReference>
<dbReference type="Gene3D" id="1.10.110.10">
    <property type="entry name" value="Plant lipid-transfer and hydrophobic proteins"/>
    <property type="match status" value="1"/>
</dbReference>
<evidence type="ECO:0000313" key="4">
    <source>
        <dbReference type="EMBL" id="RDX78486.1"/>
    </source>
</evidence>
<dbReference type="InterPro" id="IPR051636">
    <property type="entry name" value="Plant_LTP/defense-related"/>
</dbReference>
<dbReference type="STRING" id="157652.A0A371FJL8"/>
<keyword evidence="2" id="KW-0732">Signal</keyword>
<feature type="chain" id="PRO_5016926554" description="Bifunctional inhibitor/plant lipid transfer protein/seed storage helical domain-containing protein" evidence="2">
    <location>
        <begin position="26"/>
        <end position="115"/>
    </location>
</feature>
<feature type="domain" description="Bifunctional inhibitor/plant lipid transfer protein/seed storage helical" evidence="3">
    <location>
        <begin position="41"/>
        <end position="114"/>
    </location>
</feature>
<dbReference type="InterPro" id="IPR016140">
    <property type="entry name" value="Bifunc_inhib/LTP/seed_store"/>
</dbReference>
<dbReference type="EMBL" id="QJKJ01008853">
    <property type="protein sequence ID" value="RDX78486.1"/>
    <property type="molecule type" value="Genomic_DNA"/>
</dbReference>
<reference evidence="4" key="1">
    <citation type="submission" date="2018-05" db="EMBL/GenBank/DDBJ databases">
        <title>Draft genome of Mucuna pruriens seed.</title>
        <authorList>
            <person name="Nnadi N.E."/>
            <person name="Vos R."/>
            <person name="Hasami M.H."/>
            <person name="Devisetty U.K."/>
            <person name="Aguiy J.C."/>
        </authorList>
    </citation>
    <scope>NUCLEOTIDE SEQUENCE [LARGE SCALE GENOMIC DNA]</scope>
    <source>
        <strain evidence="4">JCA_2017</strain>
    </source>
</reference>
<sequence>MGSKGVSTISLVLTLNLLFFSMVSSNPLVPANWSPVKSSKCPENLHICAKILPPPHQGAGGCCPLIQGLVDLDAAVCLCAILKVDVGGIIHIRLDLLVNIILNLCGRKQTSITCD</sequence>
<feature type="non-terminal residue" evidence="4">
    <location>
        <position position="1"/>
    </location>
</feature>
<evidence type="ECO:0000313" key="5">
    <source>
        <dbReference type="Proteomes" id="UP000257109"/>
    </source>
</evidence>
<comment type="caution">
    <text evidence="4">The sequence shown here is derived from an EMBL/GenBank/DDBJ whole genome shotgun (WGS) entry which is preliminary data.</text>
</comment>
<organism evidence="4 5">
    <name type="scientific">Mucuna pruriens</name>
    <name type="common">Velvet bean</name>
    <name type="synonym">Dolichos pruriens</name>
    <dbReference type="NCBI Taxonomy" id="157652"/>
    <lineage>
        <taxon>Eukaryota</taxon>
        <taxon>Viridiplantae</taxon>
        <taxon>Streptophyta</taxon>
        <taxon>Embryophyta</taxon>
        <taxon>Tracheophyta</taxon>
        <taxon>Spermatophyta</taxon>
        <taxon>Magnoliopsida</taxon>
        <taxon>eudicotyledons</taxon>
        <taxon>Gunneridae</taxon>
        <taxon>Pentapetalae</taxon>
        <taxon>rosids</taxon>
        <taxon>fabids</taxon>
        <taxon>Fabales</taxon>
        <taxon>Fabaceae</taxon>
        <taxon>Papilionoideae</taxon>
        <taxon>50 kb inversion clade</taxon>
        <taxon>NPAAA clade</taxon>
        <taxon>indigoferoid/millettioid clade</taxon>
        <taxon>Phaseoleae</taxon>
        <taxon>Mucuna</taxon>
    </lineage>
</organism>
<keyword evidence="5" id="KW-1185">Reference proteome</keyword>
<dbReference type="OrthoDB" id="1421092at2759"/>
<evidence type="ECO:0000256" key="2">
    <source>
        <dbReference type="SAM" id="SignalP"/>
    </source>
</evidence>
<protein>
    <recommendedName>
        <fullName evidence="3">Bifunctional inhibitor/plant lipid transfer protein/seed storage helical domain-containing protein</fullName>
    </recommendedName>
</protein>
<gene>
    <name evidence="4" type="ORF">CR513_41230</name>
</gene>
<feature type="signal peptide" evidence="2">
    <location>
        <begin position="1"/>
        <end position="25"/>
    </location>
</feature>
<dbReference type="SUPFAM" id="SSF47699">
    <property type="entry name" value="Bifunctional inhibitor/lipid-transfer protein/seed storage 2S albumin"/>
    <property type="match status" value="1"/>
</dbReference>
<dbReference type="InterPro" id="IPR027923">
    <property type="entry name" value="Hydrophob_seed_dom"/>
</dbReference>
<accession>A0A371FJL8</accession>
<dbReference type="AlphaFoldDB" id="A0A371FJL8"/>
<dbReference type="Proteomes" id="UP000257109">
    <property type="component" value="Unassembled WGS sequence"/>
</dbReference>
<evidence type="ECO:0000256" key="1">
    <source>
        <dbReference type="ARBA" id="ARBA00008965"/>
    </source>
</evidence>
<evidence type="ECO:0000259" key="3">
    <source>
        <dbReference type="SMART" id="SM00499"/>
    </source>
</evidence>
<proteinExistence type="inferred from homology"/>
<dbReference type="SMART" id="SM00499">
    <property type="entry name" value="AAI"/>
    <property type="match status" value="1"/>
</dbReference>
<dbReference type="InterPro" id="IPR036312">
    <property type="entry name" value="Bifun_inhib/LTP/seed_sf"/>
</dbReference>
<dbReference type="Pfam" id="PF14547">
    <property type="entry name" value="Hydrophob_seed"/>
    <property type="match status" value="1"/>
</dbReference>
<comment type="similarity">
    <text evidence="1">Belongs to the plant LTP family. PEARLI1 subfamily.</text>
</comment>